<dbReference type="EMBL" id="JAIUJS010000006">
    <property type="protein sequence ID" value="MCA0153823.1"/>
    <property type="molecule type" value="Genomic_DNA"/>
</dbReference>
<evidence type="ECO:0000313" key="2">
    <source>
        <dbReference type="EMBL" id="MCA0153823.1"/>
    </source>
</evidence>
<protein>
    <recommendedName>
        <fullName evidence="4">Lipoprotein</fullName>
    </recommendedName>
</protein>
<dbReference type="PROSITE" id="PS51257">
    <property type="entry name" value="PROKAR_LIPOPROTEIN"/>
    <property type="match status" value="1"/>
</dbReference>
<evidence type="ECO:0000256" key="1">
    <source>
        <dbReference type="SAM" id="SignalP"/>
    </source>
</evidence>
<gene>
    <name evidence="2" type="ORF">LBV24_11385</name>
</gene>
<feature type="chain" id="PRO_5047488592" description="Lipoprotein" evidence="1">
    <location>
        <begin position="22"/>
        <end position="202"/>
    </location>
</feature>
<evidence type="ECO:0008006" key="4">
    <source>
        <dbReference type="Google" id="ProtNLM"/>
    </source>
</evidence>
<keyword evidence="3" id="KW-1185">Reference proteome</keyword>
<sequence length="202" mass="22170">MKKPIYTLIILSLLLTACSFGDDDGGNQELPFEVTIIPDITVQVDEVLNRPPGSDITDLVDFGQPSGVSTSDFTLEVQFGQRIIFDQPTSGLGLNQGILYSRLAFFEENPADPGVFDVPVDTLDLYGSLFDKSVADPGSGNAVEFPGDNNRSLSSFLNLEVIGQDNTEELEYKYEIEVAIYDDETVVGYYVIDPKLIVRANN</sequence>
<dbReference type="Proteomes" id="UP001198402">
    <property type="component" value="Unassembled WGS sequence"/>
</dbReference>
<reference evidence="3" key="1">
    <citation type="submission" date="2023-07" db="EMBL/GenBank/DDBJ databases">
        <authorList>
            <person name="Yue Y."/>
        </authorList>
    </citation>
    <scope>NUCLEOTIDE SEQUENCE [LARGE SCALE GENOMIC DNA]</scope>
    <source>
        <strain evidence="3">2Y89</strain>
    </source>
</reference>
<organism evidence="2 3">
    <name type="scientific">Winogradskyella vincentii</name>
    <dbReference type="NCBI Taxonomy" id="2877122"/>
    <lineage>
        <taxon>Bacteria</taxon>
        <taxon>Pseudomonadati</taxon>
        <taxon>Bacteroidota</taxon>
        <taxon>Flavobacteriia</taxon>
        <taxon>Flavobacteriales</taxon>
        <taxon>Flavobacteriaceae</taxon>
        <taxon>Winogradskyella</taxon>
    </lineage>
</organism>
<evidence type="ECO:0000313" key="3">
    <source>
        <dbReference type="Proteomes" id="UP001198402"/>
    </source>
</evidence>
<accession>A0ABS7Y545</accession>
<feature type="signal peptide" evidence="1">
    <location>
        <begin position="1"/>
        <end position="21"/>
    </location>
</feature>
<name>A0ABS7Y545_9FLAO</name>
<proteinExistence type="predicted"/>
<comment type="caution">
    <text evidence="2">The sequence shown here is derived from an EMBL/GenBank/DDBJ whole genome shotgun (WGS) entry which is preliminary data.</text>
</comment>
<keyword evidence="1" id="KW-0732">Signal</keyword>
<dbReference type="RefSeq" id="WP_224478781.1">
    <property type="nucleotide sequence ID" value="NZ_JAIUJS010000006.1"/>
</dbReference>